<dbReference type="OrthoDB" id="5298295at2"/>
<proteinExistence type="predicted"/>
<evidence type="ECO:0000313" key="8">
    <source>
        <dbReference type="Proteomes" id="UP000245380"/>
    </source>
</evidence>
<keyword evidence="2" id="KW-1003">Cell membrane</keyword>
<protein>
    <recommendedName>
        <fullName evidence="9">Hydrogenase</fullName>
    </recommendedName>
</protein>
<feature type="transmembrane region" description="Helical" evidence="6">
    <location>
        <begin position="6"/>
        <end position="26"/>
    </location>
</feature>
<keyword evidence="8" id="KW-1185">Reference proteome</keyword>
<organism evidence="7 8">
    <name type="scientific">Sulfoacidibacillus thermotolerans</name>
    <name type="common">Acidibacillus sulfuroxidans</name>
    <dbReference type="NCBI Taxonomy" id="1765684"/>
    <lineage>
        <taxon>Bacteria</taxon>
        <taxon>Bacillati</taxon>
        <taxon>Bacillota</taxon>
        <taxon>Bacilli</taxon>
        <taxon>Bacillales</taxon>
        <taxon>Alicyclobacillaceae</taxon>
        <taxon>Sulfoacidibacillus</taxon>
    </lineage>
</organism>
<evidence type="ECO:0000256" key="3">
    <source>
        <dbReference type="ARBA" id="ARBA00022692"/>
    </source>
</evidence>
<evidence type="ECO:0000256" key="6">
    <source>
        <dbReference type="SAM" id="Phobius"/>
    </source>
</evidence>
<gene>
    <name evidence="7" type="ORF">BM613_08830</name>
</gene>
<dbReference type="PANTHER" id="PTHR38601">
    <property type="entry name" value="HYDROGENASE-4 COMPONENT E"/>
    <property type="match status" value="1"/>
</dbReference>
<dbReference type="InterPro" id="IPR038730">
    <property type="entry name" value="HyfE-like"/>
</dbReference>
<comment type="caution">
    <text evidence="7">The sequence shown here is derived from an EMBL/GenBank/DDBJ whole genome shotgun (WGS) entry which is preliminary data.</text>
</comment>
<evidence type="ECO:0000256" key="5">
    <source>
        <dbReference type="ARBA" id="ARBA00023136"/>
    </source>
</evidence>
<evidence type="ECO:0000313" key="7">
    <source>
        <dbReference type="EMBL" id="PWI57418.1"/>
    </source>
</evidence>
<dbReference type="AlphaFoldDB" id="A0A2U3D815"/>
<comment type="subcellular location">
    <subcellularLocation>
        <location evidence="1">Cell membrane</location>
        <topology evidence="1">Multi-pass membrane protein</topology>
    </subcellularLocation>
</comment>
<keyword evidence="3 6" id="KW-0812">Transmembrane</keyword>
<evidence type="ECO:0008006" key="9">
    <source>
        <dbReference type="Google" id="ProtNLM"/>
    </source>
</evidence>
<evidence type="ECO:0000256" key="2">
    <source>
        <dbReference type="ARBA" id="ARBA00022475"/>
    </source>
</evidence>
<dbReference type="GO" id="GO:0005886">
    <property type="term" value="C:plasma membrane"/>
    <property type="evidence" value="ECO:0007669"/>
    <property type="project" value="UniProtKB-SubCell"/>
</dbReference>
<feature type="transmembrane region" description="Helical" evidence="6">
    <location>
        <begin position="148"/>
        <end position="169"/>
    </location>
</feature>
<name>A0A2U3D815_SULT2</name>
<dbReference type="RefSeq" id="WP_109430826.1">
    <property type="nucleotide sequence ID" value="NZ_MPDK01000013.1"/>
</dbReference>
<feature type="transmembrane region" description="Helical" evidence="6">
    <location>
        <begin position="55"/>
        <end position="75"/>
    </location>
</feature>
<evidence type="ECO:0000256" key="1">
    <source>
        <dbReference type="ARBA" id="ARBA00004651"/>
    </source>
</evidence>
<reference evidence="7 8" key="1">
    <citation type="submission" date="2016-11" db="EMBL/GenBank/DDBJ databases">
        <title>Comparative genomics of Acidibacillus ferroxidans species.</title>
        <authorList>
            <person name="Oliveira G."/>
            <person name="Nunes G."/>
            <person name="Oliveira R."/>
            <person name="Araujo F."/>
            <person name="Salim A."/>
            <person name="Scholte L."/>
            <person name="Morais D."/>
            <person name="Nancucheo I."/>
            <person name="Johnson D.B."/>
            <person name="Grail B."/>
            <person name="Bittencourt J."/>
            <person name="Valadares R."/>
        </authorList>
    </citation>
    <scope>NUCLEOTIDE SEQUENCE [LARGE SCALE GENOMIC DNA]</scope>
    <source>
        <strain evidence="7 8">Y002</strain>
    </source>
</reference>
<dbReference type="EMBL" id="MPDK01000013">
    <property type="protein sequence ID" value="PWI57418.1"/>
    <property type="molecule type" value="Genomic_DNA"/>
</dbReference>
<keyword evidence="4 6" id="KW-1133">Transmembrane helix</keyword>
<feature type="transmembrane region" description="Helical" evidence="6">
    <location>
        <begin position="96"/>
        <end position="116"/>
    </location>
</feature>
<feature type="transmembrane region" description="Helical" evidence="6">
    <location>
        <begin position="122"/>
        <end position="141"/>
    </location>
</feature>
<dbReference type="Proteomes" id="UP000245380">
    <property type="component" value="Unassembled WGS sequence"/>
</dbReference>
<feature type="transmembrane region" description="Helical" evidence="6">
    <location>
        <begin position="175"/>
        <end position="193"/>
    </location>
</feature>
<feature type="transmembrane region" description="Helical" evidence="6">
    <location>
        <begin position="31"/>
        <end position="49"/>
    </location>
</feature>
<dbReference type="PANTHER" id="PTHR38601:SF1">
    <property type="entry name" value="HYDROGENASE-4 COMPONENT E"/>
    <property type="match status" value="1"/>
</dbReference>
<evidence type="ECO:0000256" key="4">
    <source>
        <dbReference type="ARBA" id="ARBA00022989"/>
    </source>
</evidence>
<sequence length="212" mass="23264">MDFWLDVTAMALMVSTSWIIAIRYILSGIKWLSFQSFMLSLLTAVLAIETGRTDLFVIAAITLAVKAIAIPYILYRTLKAVGIDRQAEKSFGRDRLIIAVLAMWAIGYYVTPDLGLGSGHNLYLSISIGMLLSGVLIMITHNKALMQGVGLIVIENSLFLAALSTSFGMPFLVDIGIFLDVLVVVVLIAALSFRMDELLSSMSIEKLRRLKG</sequence>
<accession>A0A2U3D815</accession>
<keyword evidence="5 6" id="KW-0472">Membrane</keyword>